<evidence type="ECO:0000256" key="1">
    <source>
        <dbReference type="SAM" id="MobiDB-lite"/>
    </source>
</evidence>
<proteinExistence type="predicted"/>
<accession>A0A941VYZ2</accession>
<sequence length="90" mass="10133">MARSYPRQSSEDGPVGNFKIRHGGTRQGKHNRISATAEFNGNNIALADLVTVFTDEAYKICKNRQIARLIALKSLQEYVKRNTDNIKIVL</sequence>
<feature type="region of interest" description="Disordered" evidence="1">
    <location>
        <begin position="1"/>
        <end position="29"/>
    </location>
</feature>
<name>A0A941VYZ2_9BACT</name>
<dbReference type="EMBL" id="JAANXD010000019">
    <property type="protein sequence ID" value="MBS1257307.1"/>
    <property type="molecule type" value="Genomic_DNA"/>
</dbReference>
<dbReference type="AlphaFoldDB" id="A0A941VYZ2"/>
<dbReference type="Proteomes" id="UP000722750">
    <property type="component" value="Unassembled WGS sequence"/>
</dbReference>
<reference evidence="2" key="1">
    <citation type="journal article" date="2021" name="ISME J.">
        <title>Fine-scale metabolic discontinuity in a stratified prokaryote microbiome of a Red Sea deep halocline.</title>
        <authorList>
            <person name="Michoud G."/>
            <person name="Ngugi D.K."/>
            <person name="Barozzi A."/>
            <person name="Merlino G."/>
            <person name="Calleja M.L."/>
            <person name="Delgado-Huertas A."/>
            <person name="Moran X.A.G."/>
            <person name="Daffonchio D."/>
        </authorList>
    </citation>
    <scope>NUCLEOTIDE SEQUENCE</scope>
    <source>
        <strain evidence="2">SuakinDeep_MAG55_1</strain>
    </source>
</reference>
<evidence type="ECO:0000313" key="2">
    <source>
        <dbReference type="EMBL" id="MBS1257307.1"/>
    </source>
</evidence>
<evidence type="ECO:0000313" key="3">
    <source>
        <dbReference type="Proteomes" id="UP000722750"/>
    </source>
</evidence>
<feature type="compositionally biased region" description="Basic residues" evidence="1">
    <location>
        <begin position="19"/>
        <end position="29"/>
    </location>
</feature>
<protein>
    <submittedName>
        <fullName evidence="2">Uncharacterized protein</fullName>
    </submittedName>
</protein>
<comment type="caution">
    <text evidence="2">The sequence shown here is derived from an EMBL/GenBank/DDBJ whole genome shotgun (WGS) entry which is preliminary data.</text>
</comment>
<gene>
    <name evidence="2" type="ORF">MAG551_00349</name>
</gene>
<organism evidence="2 3">
    <name type="scientific">Candidatus Scalindua arabica</name>
    <dbReference type="NCBI Taxonomy" id="1127984"/>
    <lineage>
        <taxon>Bacteria</taxon>
        <taxon>Pseudomonadati</taxon>
        <taxon>Planctomycetota</taxon>
        <taxon>Candidatus Brocadiia</taxon>
        <taxon>Candidatus Brocadiales</taxon>
        <taxon>Candidatus Scalinduaceae</taxon>
        <taxon>Candidatus Scalindua</taxon>
    </lineage>
</organism>